<sequence length="136" mass="14757">MSKNSVTTTAMVLLMVIVATTSASPFWFKKFHHKPIILEKEIIPISKSFFPLMHPKMLLTLFFLYGVANAGYFEAAPIAYHAPVVHAAVPVATSYQNTVQISGAPVPVVVKAATPVVAHTIVKSPLLAAPLPYSYH</sequence>
<feature type="chain" id="PRO_5044757996" evidence="1">
    <location>
        <begin position="24"/>
        <end position="136"/>
    </location>
</feature>
<gene>
    <name evidence="2" type="ORF">ABEB36_000664</name>
</gene>
<evidence type="ECO:0000313" key="2">
    <source>
        <dbReference type="EMBL" id="KAL1516811.1"/>
    </source>
</evidence>
<name>A0ABD1FC01_HYPHA</name>
<dbReference type="Proteomes" id="UP001566132">
    <property type="component" value="Unassembled WGS sequence"/>
</dbReference>
<feature type="signal peptide" evidence="1">
    <location>
        <begin position="1"/>
        <end position="23"/>
    </location>
</feature>
<reference evidence="2 3" key="1">
    <citation type="submission" date="2024-05" db="EMBL/GenBank/DDBJ databases">
        <title>Genetic variation in Jamaican populations of the coffee berry borer (Hypothenemus hampei).</title>
        <authorList>
            <person name="Errbii M."/>
            <person name="Myrie A."/>
        </authorList>
    </citation>
    <scope>NUCLEOTIDE SEQUENCE [LARGE SCALE GENOMIC DNA]</scope>
    <source>
        <strain evidence="2">JA-Hopewell-2020-01-JO</strain>
        <tissue evidence="2">Whole body</tissue>
    </source>
</reference>
<evidence type="ECO:0000313" key="3">
    <source>
        <dbReference type="Proteomes" id="UP001566132"/>
    </source>
</evidence>
<accession>A0ABD1FC01</accession>
<dbReference type="AlphaFoldDB" id="A0ABD1FC01"/>
<comment type="caution">
    <text evidence="2">The sequence shown here is derived from an EMBL/GenBank/DDBJ whole genome shotgun (WGS) entry which is preliminary data.</text>
</comment>
<keyword evidence="3" id="KW-1185">Reference proteome</keyword>
<evidence type="ECO:0000256" key="1">
    <source>
        <dbReference type="SAM" id="SignalP"/>
    </source>
</evidence>
<keyword evidence="1" id="KW-0732">Signal</keyword>
<proteinExistence type="predicted"/>
<dbReference type="EMBL" id="JBDJPC010000001">
    <property type="protein sequence ID" value="KAL1516811.1"/>
    <property type="molecule type" value="Genomic_DNA"/>
</dbReference>
<organism evidence="2 3">
    <name type="scientific">Hypothenemus hampei</name>
    <name type="common">Coffee berry borer</name>
    <dbReference type="NCBI Taxonomy" id="57062"/>
    <lineage>
        <taxon>Eukaryota</taxon>
        <taxon>Metazoa</taxon>
        <taxon>Ecdysozoa</taxon>
        <taxon>Arthropoda</taxon>
        <taxon>Hexapoda</taxon>
        <taxon>Insecta</taxon>
        <taxon>Pterygota</taxon>
        <taxon>Neoptera</taxon>
        <taxon>Endopterygota</taxon>
        <taxon>Coleoptera</taxon>
        <taxon>Polyphaga</taxon>
        <taxon>Cucujiformia</taxon>
        <taxon>Curculionidae</taxon>
        <taxon>Scolytinae</taxon>
        <taxon>Hypothenemus</taxon>
    </lineage>
</organism>
<protein>
    <submittedName>
        <fullName evidence="2">Uncharacterized protein</fullName>
    </submittedName>
</protein>